<sequence length="375" mass="42531">MSNDQSQSHAQTTSTSRRRFLQGTAAASTITGLAGCITGSSSGSRANSLTFMQWSGEFGETAERVLKEPFEEEFDVTINQVPLPSPSDMLSKLQAGSADFDLVSHWDYTLYRGIQNDLFQEIPLGEVPNVRDRVRDQFNPTSVQYDPGSEPHHAPYSVSGWGMTYNTNAMDEPSSWEDLLTDEMQDNVSLASWMSCWLGVAAKRAGVPFAEIPNRMDDIWAAIGEFDNAAQTWWGTGQEMERLLTNESVLAGSFWFARTYRLRVDNDVPVRYTVPEEGAPAWIETYTIPNGVDDSKKQLALEFIDYINREEVQEQFGRELRYAVPYDFDDIPSDHIYNDHPELPLLNTERLEPMLQDIYNSNYNNYTNEFQQQTG</sequence>
<proteinExistence type="predicted"/>
<dbReference type="HOGENOM" id="CLU_856878_0_0_2"/>
<reference evidence="2 3" key="1">
    <citation type="journal article" date="2013" name="PLoS ONE">
        <title>Assembly-driven community genomics of a hypersaline microbial ecosystem.</title>
        <authorList>
            <person name="Podell S."/>
            <person name="Ugalde J.A."/>
            <person name="Narasingarao P."/>
            <person name="Banfield J.F."/>
            <person name="Heidelberg K.B."/>
            <person name="Allen E.E."/>
        </authorList>
    </citation>
    <scope>NUCLEOTIDE SEQUENCE [LARGE SCALE GENOMIC DNA]</scope>
    <source>
        <strain evidence="3">J07HQW2</strain>
    </source>
</reference>
<evidence type="ECO:0000313" key="2">
    <source>
        <dbReference type="EMBL" id="ERG96194.1"/>
    </source>
</evidence>
<dbReference type="RefSeq" id="WP_021055662.1">
    <property type="nucleotide sequence ID" value="NZ_KE356561.1"/>
</dbReference>
<dbReference type="eggNOG" id="arCOG00220">
    <property type="taxonomic scope" value="Archaea"/>
</dbReference>
<dbReference type="Proteomes" id="UP000030710">
    <property type="component" value="Unassembled WGS sequence"/>
</dbReference>
<dbReference type="AlphaFoldDB" id="U1N079"/>
<dbReference type="EMBL" id="KE356561">
    <property type="protein sequence ID" value="ERG96194.1"/>
    <property type="molecule type" value="Genomic_DNA"/>
</dbReference>
<evidence type="ECO:0000313" key="3">
    <source>
        <dbReference type="Proteomes" id="UP000030710"/>
    </source>
</evidence>
<dbReference type="InterPro" id="IPR006059">
    <property type="entry name" value="SBP"/>
</dbReference>
<dbReference type="SUPFAM" id="SSF53850">
    <property type="entry name" value="Periplasmic binding protein-like II"/>
    <property type="match status" value="1"/>
</dbReference>
<dbReference type="InterPro" id="IPR006311">
    <property type="entry name" value="TAT_signal"/>
</dbReference>
<gene>
    <name evidence="2" type="ORF">J07HQW2_02665</name>
</gene>
<name>U1N079_9EURY</name>
<dbReference type="STRING" id="1238425.J07HQW2_02665"/>
<organism evidence="2 3">
    <name type="scientific">Haloquadratum walsbyi J07HQW2</name>
    <dbReference type="NCBI Taxonomy" id="1238425"/>
    <lineage>
        <taxon>Archaea</taxon>
        <taxon>Methanobacteriati</taxon>
        <taxon>Methanobacteriota</taxon>
        <taxon>Stenosarchaea group</taxon>
        <taxon>Halobacteria</taxon>
        <taxon>Halobacteriales</taxon>
        <taxon>Haloferacaceae</taxon>
        <taxon>Haloquadratum</taxon>
    </lineage>
</organism>
<keyword evidence="1" id="KW-0732">Signal</keyword>
<accession>U1N079</accession>
<dbReference type="Gene3D" id="3.40.190.10">
    <property type="entry name" value="Periplasmic binding protein-like II"/>
    <property type="match status" value="2"/>
</dbReference>
<dbReference type="PROSITE" id="PS51318">
    <property type="entry name" value="TAT"/>
    <property type="match status" value="1"/>
</dbReference>
<dbReference type="PANTHER" id="PTHR30222:SF17">
    <property type="entry name" value="SPERMIDINE_PUTRESCINE-BINDING PERIPLASMIC PROTEIN"/>
    <property type="match status" value="1"/>
</dbReference>
<dbReference type="PANTHER" id="PTHR30222">
    <property type="entry name" value="SPERMIDINE/PUTRESCINE-BINDING PERIPLASMIC PROTEIN"/>
    <property type="match status" value="1"/>
</dbReference>
<protein>
    <submittedName>
        <fullName evidence="2">Spermidine/putrescine-binding periplasmic protein</fullName>
    </submittedName>
</protein>
<dbReference type="Pfam" id="PF13416">
    <property type="entry name" value="SBP_bac_8"/>
    <property type="match status" value="1"/>
</dbReference>
<evidence type="ECO:0000256" key="1">
    <source>
        <dbReference type="ARBA" id="ARBA00022729"/>
    </source>
</evidence>